<evidence type="ECO:0000313" key="3">
    <source>
        <dbReference type="Proteomes" id="UP000324479"/>
    </source>
</evidence>
<evidence type="ECO:0000256" key="1">
    <source>
        <dbReference type="SAM" id="Phobius"/>
    </source>
</evidence>
<keyword evidence="1" id="KW-0812">Transmembrane</keyword>
<accession>A0A5M6DL56</accession>
<name>A0A5M6DL56_9BACT</name>
<dbReference type="AlphaFoldDB" id="A0A5M6DL56"/>
<keyword evidence="3" id="KW-1185">Reference proteome</keyword>
<dbReference type="EMBL" id="VWOX01000001">
    <property type="protein sequence ID" value="KAA5547136.1"/>
    <property type="molecule type" value="Genomic_DNA"/>
</dbReference>
<dbReference type="RefSeq" id="WP_150074245.1">
    <property type="nucleotide sequence ID" value="NZ_VWOX01000001.1"/>
</dbReference>
<comment type="caution">
    <text evidence="2">The sequence shown here is derived from an EMBL/GenBank/DDBJ whole genome shotgun (WGS) entry which is preliminary data.</text>
</comment>
<keyword evidence="1" id="KW-0472">Membrane</keyword>
<proteinExistence type="predicted"/>
<dbReference type="Proteomes" id="UP000324479">
    <property type="component" value="Unassembled WGS sequence"/>
</dbReference>
<sequence length="154" mass="16377">MSSVEPNVVHVAPSMRLSRLGLIVAFAVMIAAGLAVYALFPASVGGPSLPVAVSIDRDAVTMPGGQGAVLTPVVRVTNQADFPLGRLTIELNGQYLLMQASPLPAGESIVLPQEIFTDKRSSQRFNPGRYRVEEVVVTGQLPSNARGVSKFEFE</sequence>
<keyword evidence="1" id="KW-1133">Transmembrane helix</keyword>
<protein>
    <submittedName>
        <fullName evidence="2">Uncharacterized protein</fullName>
    </submittedName>
</protein>
<gene>
    <name evidence="2" type="ORF">FYK55_01595</name>
</gene>
<reference evidence="2 3" key="1">
    <citation type="submission" date="2019-08" db="EMBL/GenBank/DDBJ databases">
        <authorList>
            <person name="Dhanesh K."/>
            <person name="Kumar G."/>
            <person name="Sasikala C."/>
            <person name="Venkata Ramana C."/>
        </authorList>
    </citation>
    <scope>NUCLEOTIDE SEQUENCE [LARGE SCALE GENOMIC DNA]</scope>
    <source>
        <strain evidence="2 3">JC645</strain>
    </source>
</reference>
<organism evidence="2 3">
    <name type="scientific">Roseiconus nitratireducens</name>
    <dbReference type="NCBI Taxonomy" id="2605748"/>
    <lineage>
        <taxon>Bacteria</taxon>
        <taxon>Pseudomonadati</taxon>
        <taxon>Planctomycetota</taxon>
        <taxon>Planctomycetia</taxon>
        <taxon>Pirellulales</taxon>
        <taxon>Pirellulaceae</taxon>
        <taxon>Roseiconus</taxon>
    </lineage>
</organism>
<feature type="transmembrane region" description="Helical" evidence="1">
    <location>
        <begin position="20"/>
        <end position="40"/>
    </location>
</feature>
<evidence type="ECO:0000313" key="2">
    <source>
        <dbReference type="EMBL" id="KAA5547136.1"/>
    </source>
</evidence>